<proteinExistence type="predicted"/>
<dbReference type="AlphaFoldDB" id="A0A2A6BU06"/>
<dbReference type="EnsemblMetazoa" id="PPA44540.1">
    <property type="protein sequence ID" value="PPA44540.1"/>
    <property type="gene ID" value="WBGene00282909"/>
</dbReference>
<accession>A0A8R1UZD5</accession>
<dbReference type="Proteomes" id="UP000005239">
    <property type="component" value="Unassembled WGS sequence"/>
</dbReference>
<keyword evidence="2" id="KW-1185">Reference proteome</keyword>
<accession>A0A2A6BU06</accession>
<evidence type="ECO:0000313" key="2">
    <source>
        <dbReference type="Proteomes" id="UP000005239"/>
    </source>
</evidence>
<organism evidence="1 2">
    <name type="scientific">Pristionchus pacificus</name>
    <name type="common">Parasitic nematode worm</name>
    <dbReference type="NCBI Taxonomy" id="54126"/>
    <lineage>
        <taxon>Eukaryota</taxon>
        <taxon>Metazoa</taxon>
        <taxon>Ecdysozoa</taxon>
        <taxon>Nematoda</taxon>
        <taxon>Chromadorea</taxon>
        <taxon>Rhabditida</taxon>
        <taxon>Rhabditina</taxon>
        <taxon>Diplogasteromorpha</taxon>
        <taxon>Diplogasteroidea</taxon>
        <taxon>Neodiplogasteridae</taxon>
        <taxon>Pristionchus</taxon>
    </lineage>
</organism>
<reference evidence="1" key="2">
    <citation type="submission" date="2022-06" db="UniProtKB">
        <authorList>
            <consortium name="EnsemblMetazoa"/>
        </authorList>
    </citation>
    <scope>IDENTIFICATION</scope>
    <source>
        <strain evidence="1">PS312</strain>
    </source>
</reference>
<sequence length="117" mass="12668">MSGDGFLGGRQCVNAQGARQHMTDLAILGNDSHNESFRSFEKGIMGCRGGKYILMPENRLLNPAMVVSHIDDLTTQLESNLMVGIDGILEGAVDLGQVHDSGLELGQRMECDVTFTN</sequence>
<reference evidence="2" key="1">
    <citation type="journal article" date="2008" name="Nat. Genet.">
        <title>The Pristionchus pacificus genome provides a unique perspective on nematode lifestyle and parasitism.</title>
        <authorList>
            <person name="Dieterich C."/>
            <person name="Clifton S.W."/>
            <person name="Schuster L.N."/>
            <person name="Chinwalla A."/>
            <person name="Delehaunty K."/>
            <person name="Dinkelacker I."/>
            <person name="Fulton L."/>
            <person name="Fulton R."/>
            <person name="Godfrey J."/>
            <person name="Minx P."/>
            <person name="Mitreva M."/>
            <person name="Roeseler W."/>
            <person name="Tian H."/>
            <person name="Witte H."/>
            <person name="Yang S.P."/>
            <person name="Wilson R.K."/>
            <person name="Sommer R.J."/>
        </authorList>
    </citation>
    <scope>NUCLEOTIDE SEQUENCE [LARGE SCALE GENOMIC DNA]</scope>
    <source>
        <strain evidence="2">PS312</strain>
    </source>
</reference>
<protein>
    <submittedName>
        <fullName evidence="1">Uncharacterized protein</fullName>
    </submittedName>
</protein>
<evidence type="ECO:0000313" key="1">
    <source>
        <dbReference type="EnsemblMetazoa" id="PPA44540.1"/>
    </source>
</evidence>
<name>A0A2A6BU06_PRIPA</name>
<gene>
    <name evidence="1" type="primary">WBGene00282909</name>
</gene>